<evidence type="ECO:0000313" key="2">
    <source>
        <dbReference type="EMBL" id="SFF91435.1"/>
    </source>
</evidence>
<organism evidence="2 3">
    <name type="scientific">Actinacidiphila alni</name>
    <dbReference type="NCBI Taxonomy" id="380248"/>
    <lineage>
        <taxon>Bacteria</taxon>
        <taxon>Bacillati</taxon>
        <taxon>Actinomycetota</taxon>
        <taxon>Actinomycetes</taxon>
        <taxon>Kitasatosporales</taxon>
        <taxon>Streptomycetaceae</taxon>
        <taxon>Actinacidiphila</taxon>
    </lineage>
</organism>
<dbReference type="AlphaFoldDB" id="A0A1I2MIU0"/>
<dbReference type="Pfam" id="PF08241">
    <property type="entry name" value="Methyltransf_11"/>
    <property type="match status" value="1"/>
</dbReference>
<evidence type="ECO:0000313" key="3">
    <source>
        <dbReference type="Proteomes" id="UP000199323"/>
    </source>
</evidence>
<dbReference type="RefSeq" id="WP_093717770.1">
    <property type="nucleotide sequence ID" value="NZ_FONG01000037.1"/>
</dbReference>
<name>A0A1I2MIU0_9ACTN</name>
<dbReference type="GO" id="GO:0032259">
    <property type="term" value="P:methylation"/>
    <property type="evidence" value="ECO:0007669"/>
    <property type="project" value="UniProtKB-KW"/>
</dbReference>
<accession>A0A1I2MIU0</accession>
<dbReference type="InterPro" id="IPR013216">
    <property type="entry name" value="Methyltransf_11"/>
</dbReference>
<dbReference type="PANTHER" id="PTHR43861">
    <property type="entry name" value="TRANS-ACONITATE 2-METHYLTRANSFERASE-RELATED"/>
    <property type="match status" value="1"/>
</dbReference>
<reference evidence="2 3" key="1">
    <citation type="submission" date="2016-10" db="EMBL/GenBank/DDBJ databases">
        <authorList>
            <person name="de Groot N.N."/>
        </authorList>
    </citation>
    <scope>NUCLEOTIDE SEQUENCE [LARGE SCALE GENOMIC DNA]</scope>
    <source>
        <strain evidence="2 3">CGMCC 4.3510</strain>
    </source>
</reference>
<dbReference type="SUPFAM" id="SSF53335">
    <property type="entry name" value="S-adenosyl-L-methionine-dependent methyltransferases"/>
    <property type="match status" value="1"/>
</dbReference>
<keyword evidence="2" id="KW-0489">Methyltransferase</keyword>
<dbReference type="CDD" id="cd02440">
    <property type="entry name" value="AdoMet_MTases"/>
    <property type="match status" value="1"/>
</dbReference>
<gene>
    <name evidence="2" type="ORF">SAMN05216251_13710</name>
</gene>
<dbReference type="Gene3D" id="3.40.50.150">
    <property type="entry name" value="Vaccinia Virus protein VP39"/>
    <property type="match status" value="1"/>
</dbReference>
<dbReference type="GO" id="GO:0008757">
    <property type="term" value="F:S-adenosylmethionine-dependent methyltransferase activity"/>
    <property type="evidence" value="ECO:0007669"/>
    <property type="project" value="InterPro"/>
</dbReference>
<sequence length="150" mass="16026">MSRVYDDEQLAGAYERGNEMPEASLQAWVELIAAYAQRSSPSIVEIGSGTGVFSAAMARWIEGSEVMAVDASEAMLSEARRHHPHPAVQYLSAEAEAEAVPAAGSVFDLALMSRVIHHIPDRARAARERAMLRTCGSGSRGGCAKGVPSR</sequence>
<keyword evidence="3" id="KW-1185">Reference proteome</keyword>
<dbReference type="OrthoDB" id="9805171at2"/>
<keyword evidence="2" id="KW-0808">Transferase</keyword>
<dbReference type="InterPro" id="IPR029063">
    <property type="entry name" value="SAM-dependent_MTases_sf"/>
</dbReference>
<dbReference type="Proteomes" id="UP000199323">
    <property type="component" value="Unassembled WGS sequence"/>
</dbReference>
<proteinExistence type="predicted"/>
<dbReference type="STRING" id="380248.SAMN05216251_13710"/>
<protein>
    <submittedName>
        <fullName evidence="2">Methyltransferase domain-containing protein</fullName>
    </submittedName>
</protein>
<dbReference type="GO" id="GO:0017000">
    <property type="term" value="P:antibiotic biosynthetic process"/>
    <property type="evidence" value="ECO:0007669"/>
    <property type="project" value="UniProtKB-ARBA"/>
</dbReference>
<dbReference type="EMBL" id="FONG01000037">
    <property type="protein sequence ID" value="SFF91435.1"/>
    <property type="molecule type" value="Genomic_DNA"/>
</dbReference>
<evidence type="ECO:0000259" key="1">
    <source>
        <dbReference type="Pfam" id="PF08241"/>
    </source>
</evidence>
<feature type="domain" description="Methyltransferase type 11" evidence="1">
    <location>
        <begin position="44"/>
        <end position="128"/>
    </location>
</feature>